<dbReference type="Proteomes" id="UP001498398">
    <property type="component" value="Unassembled WGS sequence"/>
</dbReference>
<reference evidence="2 3" key="1">
    <citation type="submission" date="2024-01" db="EMBL/GenBank/DDBJ databases">
        <title>A draft genome for the cacao thread blight pathogen Marasmiellus scandens.</title>
        <authorList>
            <person name="Baruah I.K."/>
            <person name="Leung J."/>
            <person name="Bukari Y."/>
            <person name="Amoako-Attah I."/>
            <person name="Meinhardt L.W."/>
            <person name="Bailey B.A."/>
            <person name="Cohen S.P."/>
        </authorList>
    </citation>
    <scope>NUCLEOTIDE SEQUENCE [LARGE SCALE GENOMIC DNA]</scope>
    <source>
        <strain evidence="2 3">GH-19</strain>
    </source>
</reference>
<accession>A0ABR1JQ54</accession>
<feature type="region of interest" description="Disordered" evidence="1">
    <location>
        <begin position="126"/>
        <end position="192"/>
    </location>
</feature>
<name>A0ABR1JQ54_9AGAR</name>
<protein>
    <submittedName>
        <fullName evidence="2">Uncharacterized protein</fullName>
    </submittedName>
</protein>
<organism evidence="2 3">
    <name type="scientific">Marasmiellus scandens</name>
    <dbReference type="NCBI Taxonomy" id="2682957"/>
    <lineage>
        <taxon>Eukaryota</taxon>
        <taxon>Fungi</taxon>
        <taxon>Dikarya</taxon>
        <taxon>Basidiomycota</taxon>
        <taxon>Agaricomycotina</taxon>
        <taxon>Agaricomycetes</taxon>
        <taxon>Agaricomycetidae</taxon>
        <taxon>Agaricales</taxon>
        <taxon>Marasmiineae</taxon>
        <taxon>Omphalotaceae</taxon>
        <taxon>Marasmiellus</taxon>
    </lineage>
</organism>
<evidence type="ECO:0000313" key="3">
    <source>
        <dbReference type="Proteomes" id="UP001498398"/>
    </source>
</evidence>
<keyword evidence="3" id="KW-1185">Reference proteome</keyword>
<evidence type="ECO:0000313" key="2">
    <source>
        <dbReference type="EMBL" id="KAK7464937.1"/>
    </source>
</evidence>
<evidence type="ECO:0000256" key="1">
    <source>
        <dbReference type="SAM" id="MobiDB-lite"/>
    </source>
</evidence>
<proteinExistence type="predicted"/>
<sequence length="607" mass="68148">MDAEIEGDAFCFLRGLNWSDISRVALSSVCDPYTGLAIFEGMYDSLVSHCRYYRTHPEKLEPAMALAFRAMLQQKYPVFVCPSVRQQKHQEWHLNAEEEEHYKDAGLVWTPGTTLPPVNREPQITRASLSMQGRKRAHSVGEPTEDEEEEYRDVHKKHKKNGGTSHKGAEESSSLAPRKDASDVSLRPPFAPPEINSIPSATFISYALRPVSFDPLSSKKPRRKYTHSEKISMGIALATHACLQEPPATGYPSVLKQTGFIQLGKDLVGDVEYDESHKLVCTQCVVRGLKCTETVKILGKDTQQCHNCYKARAGRPCSHREPGSALFQQLQSEYLAGYSKGNFRELKWLSLIQRHSLMVCMGALRSCEMSWAAVEGIMKMSSSSCIAEAMSRSPDEVDFLIESLPVIGYILSAPVRSARNVSGMGGDPTPQKPQTRARISKTPFIDAAKLFVQELVGSAPCSACALESFHLHGTVVNLRAIACTHEEPYSRFDQIQKEYMKRYSPERATELQQWLQLLPSQLRAYSRSVVCYRRTRAALDESMLIFADRVTAVALRSTEELDFVMERVPFVGWIVDTAGRMRGGHKIEVPSIDQMETEWARIKTRNS</sequence>
<comment type="caution">
    <text evidence="2">The sequence shown here is derived from an EMBL/GenBank/DDBJ whole genome shotgun (WGS) entry which is preliminary data.</text>
</comment>
<gene>
    <name evidence="2" type="ORF">VKT23_006145</name>
</gene>
<dbReference type="EMBL" id="JBANRG010000007">
    <property type="protein sequence ID" value="KAK7464937.1"/>
    <property type="molecule type" value="Genomic_DNA"/>
</dbReference>